<name>A0AAD8T710_LOLMU</name>
<proteinExistence type="predicted"/>
<feature type="domain" description="Wall-associated receptor kinase" evidence="7">
    <location>
        <begin position="145"/>
        <end position="216"/>
    </location>
</feature>
<keyword evidence="2" id="KW-0808">Transferase</keyword>
<evidence type="ECO:0000256" key="2">
    <source>
        <dbReference type="ARBA" id="ARBA00022679"/>
    </source>
</evidence>
<dbReference type="AlphaFoldDB" id="A0AAD8T710"/>
<accession>A0AAD8T710</accession>
<comment type="subcellular location">
    <subcellularLocation>
        <location evidence="1">Membrane</location>
        <topology evidence="1">Single-pass type I membrane protein</topology>
    </subcellularLocation>
</comment>
<dbReference type="GO" id="GO:0030247">
    <property type="term" value="F:polysaccharide binding"/>
    <property type="evidence" value="ECO:0007669"/>
    <property type="project" value="InterPro"/>
</dbReference>
<organism evidence="9 10">
    <name type="scientific">Lolium multiflorum</name>
    <name type="common">Italian ryegrass</name>
    <name type="synonym">Lolium perenne subsp. multiflorum</name>
    <dbReference type="NCBI Taxonomy" id="4521"/>
    <lineage>
        <taxon>Eukaryota</taxon>
        <taxon>Viridiplantae</taxon>
        <taxon>Streptophyta</taxon>
        <taxon>Embryophyta</taxon>
        <taxon>Tracheophyta</taxon>
        <taxon>Spermatophyta</taxon>
        <taxon>Magnoliopsida</taxon>
        <taxon>Liliopsida</taxon>
        <taxon>Poales</taxon>
        <taxon>Poaceae</taxon>
        <taxon>BOP clade</taxon>
        <taxon>Pooideae</taxon>
        <taxon>Poodae</taxon>
        <taxon>Poeae</taxon>
        <taxon>Poeae Chloroplast Group 2 (Poeae type)</taxon>
        <taxon>Loliodinae</taxon>
        <taxon>Loliinae</taxon>
        <taxon>Lolium</taxon>
    </lineage>
</organism>
<evidence type="ECO:0008006" key="11">
    <source>
        <dbReference type="Google" id="ProtNLM"/>
    </source>
</evidence>
<dbReference type="EMBL" id="JAUUTY010000003">
    <property type="protein sequence ID" value="KAK1670245.1"/>
    <property type="molecule type" value="Genomic_DNA"/>
</dbReference>
<dbReference type="Pfam" id="PF13947">
    <property type="entry name" value="GUB_WAK_bind"/>
    <property type="match status" value="1"/>
</dbReference>
<reference evidence="9" key="1">
    <citation type="submission" date="2023-07" db="EMBL/GenBank/DDBJ databases">
        <title>A chromosome-level genome assembly of Lolium multiflorum.</title>
        <authorList>
            <person name="Chen Y."/>
            <person name="Copetti D."/>
            <person name="Kolliker R."/>
            <person name="Studer B."/>
        </authorList>
    </citation>
    <scope>NUCLEOTIDE SEQUENCE</scope>
    <source>
        <strain evidence="9">02402/16</strain>
        <tissue evidence="9">Leaf</tissue>
    </source>
</reference>
<evidence type="ECO:0000256" key="4">
    <source>
        <dbReference type="ARBA" id="ARBA00023157"/>
    </source>
</evidence>
<evidence type="ECO:0000256" key="5">
    <source>
        <dbReference type="ARBA" id="ARBA00023180"/>
    </source>
</evidence>
<protein>
    <recommendedName>
        <fullName evidence="11">Wall-associated receptor kinase galacturonan-binding domain-containing protein</fullName>
    </recommendedName>
</protein>
<dbReference type="InterPro" id="IPR013695">
    <property type="entry name" value="WAK"/>
</dbReference>
<evidence type="ECO:0000259" key="7">
    <source>
        <dbReference type="Pfam" id="PF08488"/>
    </source>
</evidence>
<keyword evidence="10" id="KW-1185">Reference proteome</keyword>
<evidence type="ECO:0000256" key="6">
    <source>
        <dbReference type="SAM" id="MobiDB-lite"/>
    </source>
</evidence>
<dbReference type="GO" id="GO:0016020">
    <property type="term" value="C:membrane"/>
    <property type="evidence" value="ECO:0007669"/>
    <property type="project" value="UniProtKB-SubCell"/>
</dbReference>
<dbReference type="Pfam" id="PF08488">
    <property type="entry name" value="WAK"/>
    <property type="match status" value="1"/>
</dbReference>
<evidence type="ECO:0000313" key="10">
    <source>
        <dbReference type="Proteomes" id="UP001231189"/>
    </source>
</evidence>
<keyword evidence="5" id="KW-0325">Glycoprotein</keyword>
<evidence type="ECO:0000259" key="8">
    <source>
        <dbReference type="Pfam" id="PF13947"/>
    </source>
</evidence>
<evidence type="ECO:0000256" key="3">
    <source>
        <dbReference type="ARBA" id="ARBA00022729"/>
    </source>
</evidence>
<feature type="region of interest" description="Disordered" evidence="6">
    <location>
        <begin position="290"/>
        <end position="339"/>
    </location>
</feature>
<dbReference type="PANTHER" id="PTHR33491">
    <property type="entry name" value="OSJNBA0016N04.9 PROTEIN"/>
    <property type="match status" value="1"/>
</dbReference>
<dbReference type="GO" id="GO:0004674">
    <property type="term" value="F:protein serine/threonine kinase activity"/>
    <property type="evidence" value="ECO:0007669"/>
    <property type="project" value="InterPro"/>
</dbReference>
<sequence>MSAEALTVRPGCVDRCGNVDIPYPFGIGKDCFRGDGFEISCGKDSVPLLVGMNIRVLNLSLSPHPVARVVRPVAWQCSNSAGNTTSGPLLKDMITLNPTGVYRISRDLNELVVLGCNTLGLVTSGQLFMACLAFANDLSNLQDGACWGAGCCSIDLPLGLTNIMVAISSVSSTKLDDCPCNYAFIVDKSYYSFQKADLHMNGSQTSMPLSLDWAIRDNSNLSWTCADAATRPGFACKSVHSECVNSNNGPGYTCNCTKGYEGNAYVDNGCTVTGRLEIDQLNSMGLEIRRGSGQRPGAGTRGDAAVTEARGVRRQAGRQGRGRATGVGVSPCSDEAAKD</sequence>
<feature type="domain" description="Wall-associated receptor kinase galacturonan-binding" evidence="8">
    <location>
        <begin position="12"/>
        <end position="65"/>
    </location>
</feature>
<keyword evidence="3" id="KW-0732">Signal</keyword>
<dbReference type="Proteomes" id="UP001231189">
    <property type="component" value="Unassembled WGS sequence"/>
</dbReference>
<gene>
    <name evidence="9" type="ORF">QYE76_058404</name>
</gene>
<keyword evidence="4" id="KW-1015">Disulfide bond</keyword>
<comment type="caution">
    <text evidence="9">The sequence shown here is derived from an EMBL/GenBank/DDBJ whole genome shotgun (WGS) entry which is preliminary data.</text>
</comment>
<dbReference type="InterPro" id="IPR025287">
    <property type="entry name" value="WAK_GUB"/>
</dbReference>
<evidence type="ECO:0000313" key="9">
    <source>
        <dbReference type="EMBL" id="KAK1670245.1"/>
    </source>
</evidence>
<evidence type="ECO:0000256" key="1">
    <source>
        <dbReference type="ARBA" id="ARBA00004479"/>
    </source>
</evidence>